<evidence type="ECO:0000313" key="1">
    <source>
        <dbReference type="EMBL" id="CAG9703608.1"/>
    </source>
</evidence>
<dbReference type="AlphaFoldDB" id="A0A650LQV1"/>
<dbReference type="PIRSF" id="PIRSF020680">
    <property type="entry name" value="PhnH"/>
    <property type="match status" value="1"/>
</dbReference>
<organism evidence="2 3">
    <name type="scientific">Clostridium neonatale</name>
    <dbReference type="NCBI Taxonomy" id="137838"/>
    <lineage>
        <taxon>Bacteria</taxon>
        <taxon>Bacillati</taxon>
        <taxon>Bacillota</taxon>
        <taxon>Clostridia</taxon>
        <taxon>Eubacteriales</taxon>
        <taxon>Clostridiaceae</taxon>
        <taxon>Clostridium</taxon>
    </lineage>
</organism>
<dbReference type="SUPFAM" id="SSF159709">
    <property type="entry name" value="PhnH-like"/>
    <property type="match status" value="1"/>
</dbReference>
<dbReference type="Pfam" id="PF05845">
    <property type="entry name" value="PhnH"/>
    <property type="match status" value="1"/>
</dbReference>
<dbReference type="Proteomes" id="UP000789738">
    <property type="component" value="Unassembled WGS sequence"/>
</dbReference>
<evidence type="ECO:0000313" key="3">
    <source>
        <dbReference type="Proteomes" id="UP000431451"/>
    </source>
</evidence>
<evidence type="ECO:0000313" key="2">
    <source>
        <dbReference type="EMBL" id="VCT82782.1"/>
    </source>
</evidence>
<dbReference type="GO" id="GO:0019634">
    <property type="term" value="P:organic phosphonate metabolic process"/>
    <property type="evidence" value="ECO:0007669"/>
    <property type="project" value="InterPro"/>
</dbReference>
<reference evidence="2 3" key="1">
    <citation type="submission" date="2018-06" db="EMBL/GenBank/DDBJ databases">
        <authorList>
            <consortium name="IHU Genomes"/>
        </authorList>
    </citation>
    <scope>NUCLEOTIDE SEQUENCE [LARGE SCALE GENOMIC DNA]</scope>
    <source>
        <strain evidence="2 3">NEC25</strain>
    </source>
</reference>
<dbReference type="EMBL" id="CAKJVE010000004">
    <property type="protein sequence ID" value="CAG9703608.1"/>
    <property type="molecule type" value="Genomic_DNA"/>
</dbReference>
<gene>
    <name evidence="1" type="ORF">CNEO_40710</name>
    <name evidence="2" type="ORF">CNEONATNEC25_00342</name>
</gene>
<dbReference type="Gene3D" id="3.40.50.11310">
    <property type="entry name" value="Bacterial phosphonate metabolism protein PhnH"/>
    <property type="match status" value="1"/>
</dbReference>
<dbReference type="Proteomes" id="UP000431451">
    <property type="component" value="Unassembled WGS sequence"/>
</dbReference>
<reference evidence="1" key="2">
    <citation type="submission" date="2021-10" db="EMBL/GenBank/DDBJ databases">
        <authorList>
            <person name="Mesa V."/>
        </authorList>
    </citation>
    <scope>NUCLEOTIDE SEQUENCE</scope>
    <source>
        <strain evidence="1">CC3_PB</strain>
    </source>
</reference>
<protein>
    <submittedName>
        <fullName evidence="1">PhnH protein</fullName>
    </submittedName>
</protein>
<dbReference type="EMBL" id="UWJD01000001">
    <property type="protein sequence ID" value="VCT82782.1"/>
    <property type="molecule type" value="Genomic_DNA"/>
</dbReference>
<dbReference type="InterPro" id="IPR038058">
    <property type="entry name" value="PhnH-like_sp"/>
</dbReference>
<dbReference type="RefSeq" id="WP_125149662.1">
    <property type="nucleotide sequence ID" value="NZ_CAKJVD010000034.1"/>
</dbReference>
<dbReference type="GeneID" id="68875660"/>
<accession>A0A650LQV1</accession>
<proteinExistence type="predicted"/>
<dbReference type="InterPro" id="IPR008772">
    <property type="entry name" value="Phosphonate_metab_PhnH"/>
</dbReference>
<dbReference type="NCBIfam" id="TIGR03292">
    <property type="entry name" value="PhnH_redo"/>
    <property type="match status" value="1"/>
</dbReference>
<name>A0A650LQV1_9CLOT</name>
<sequence>MKLNMVHDIQSVYRKVLNAMAKPGVIENLQKEADKVDIDINCYKSTFLIMMMLLDREVSFNVVSEMSIDVSSLISQITYAKVKPLEEADYIFVLDDFCDEDLDIVIKKAKIGDLVDPNNSATIIAEFKCLDNDNNEANILNFKGPGIKNLNEVKISGETKWIKERSLKNEEYPLGIDLIYVDEKNNVICIPRTTSINESEV</sequence>